<dbReference type="GO" id="GO:0005886">
    <property type="term" value="C:plasma membrane"/>
    <property type="evidence" value="ECO:0007669"/>
    <property type="project" value="UniProtKB-SubCell"/>
</dbReference>
<dbReference type="RefSeq" id="WP_161927137.1">
    <property type="nucleotide sequence ID" value="NZ_BJOU01000001.1"/>
</dbReference>
<dbReference type="Proteomes" id="UP000444980">
    <property type="component" value="Unassembled WGS sequence"/>
</dbReference>
<gene>
    <name evidence="9 13" type="primary">secD</name>
    <name evidence="13" type="ORF">nbrc107697_19100</name>
</gene>
<feature type="domain" description="SecDF P1 head subdomain" evidence="12">
    <location>
        <begin position="230"/>
        <end position="336"/>
    </location>
</feature>
<sequence>MTTPRRPAAKRSSARETPPWQPLLAFSALLAIVFGLVFFTGDRSPEPKLGIDLQGGTRVTLTARTPDGKRPEADQLEKAKQIIGQRVDGLGVAGSEVVVSGDTLVITVPGDDGRQARNLGQTARLYIRPVATTPTGQPIVMQVDKSKQSGDKQKDDEKKDEEKREALTPEQQRVAVEEQRKLRQAPKGATPQQLAALQAQMAKVDCDPKANDPLLGNDDPNQYLVACSTDGNEVYLLEPMIIDGRDVAKASAVLSPQSNQWTVSLEFKGAAKSLWPQYTAKNIQRQTAMTLDSRVVSAPAIQGTITGATEISGGRNGFTEDEARDLANVLKYGSLPLSFESSDAETVSSTLGLSALRAGLVAGLVGLIAVLIYALAYYRMLGVLTFFALVLAGAMSYGLIVLLGRWIGFTLDLAGVAGFIIGIGMTADSFVVYFERIKDEMREGRSFRSAVPRGWASARRTVWTGNAVSLIAAVVIYLLAVGSVRGFAFTLGLTTILDVAVVFLVTHPLVVYATRSSFLSKPSVNGLGAVSEVARQRREAARAAVGIAAGDSAEDRSTAARGGQR</sequence>
<name>A0A7I9UYH8_9ACTN</name>
<dbReference type="PANTHER" id="PTHR30081:SF1">
    <property type="entry name" value="PROTEIN TRANSLOCASE SUBUNIT SECD"/>
    <property type="match status" value="1"/>
</dbReference>
<comment type="subunit">
    <text evidence="9">Forms a complex with SecF. Part of the essential Sec protein translocation apparatus which comprises SecA, SecYEG and auxiliary proteins SecDF. Other proteins may also be involved.</text>
</comment>
<dbReference type="GO" id="GO:0006605">
    <property type="term" value="P:protein targeting"/>
    <property type="evidence" value="ECO:0007669"/>
    <property type="project" value="UniProtKB-UniRule"/>
</dbReference>
<evidence type="ECO:0000313" key="14">
    <source>
        <dbReference type="Proteomes" id="UP000444980"/>
    </source>
</evidence>
<dbReference type="InterPro" id="IPR005791">
    <property type="entry name" value="SecD"/>
</dbReference>
<dbReference type="Gene3D" id="1.20.1640.10">
    <property type="entry name" value="Multidrug efflux transporter AcrB transmembrane domain"/>
    <property type="match status" value="1"/>
</dbReference>
<evidence type="ECO:0000256" key="2">
    <source>
        <dbReference type="ARBA" id="ARBA00022448"/>
    </source>
</evidence>
<dbReference type="GO" id="GO:0043952">
    <property type="term" value="P:protein transport by the Sec complex"/>
    <property type="evidence" value="ECO:0007669"/>
    <property type="project" value="UniProtKB-UniRule"/>
</dbReference>
<organism evidence="13 14">
    <name type="scientific">Gordonia crocea</name>
    <dbReference type="NCBI Taxonomy" id="589162"/>
    <lineage>
        <taxon>Bacteria</taxon>
        <taxon>Bacillati</taxon>
        <taxon>Actinomycetota</taxon>
        <taxon>Actinomycetes</taxon>
        <taxon>Mycobacteriales</taxon>
        <taxon>Gordoniaceae</taxon>
        <taxon>Gordonia</taxon>
    </lineage>
</organism>
<evidence type="ECO:0000259" key="11">
    <source>
        <dbReference type="Pfam" id="PF02355"/>
    </source>
</evidence>
<dbReference type="InterPro" id="IPR054384">
    <property type="entry name" value="SecDF_P1_head"/>
</dbReference>
<feature type="domain" description="Protein export membrane protein SecD/SecF C-terminal" evidence="11">
    <location>
        <begin position="338"/>
        <end position="513"/>
    </location>
</feature>
<feature type="transmembrane region" description="Helical" evidence="9">
    <location>
        <begin position="383"/>
        <end position="407"/>
    </location>
</feature>
<dbReference type="InterPro" id="IPR022646">
    <property type="entry name" value="SecD/SecF_CS"/>
</dbReference>
<dbReference type="GO" id="GO:0015450">
    <property type="term" value="F:protein-transporting ATPase activity"/>
    <property type="evidence" value="ECO:0007669"/>
    <property type="project" value="InterPro"/>
</dbReference>
<evidence type="ECO:0000256" key="3">
    <source>
        <dbReference type="ARBA" id="ARBA00022475"/>
    </source>
</evidence>
<keyword evidence="8 9" id="KW-0472">Membrane</keyword>
<comment type="caution">
    <text evidence="13">The sequence shown here is derived from an EMBL/GenBank/DDBJ whole genome shotgun (WGS) entry which is preliminary data.</text>
</comment>
<feature type="transmembrane region" description="Helical" evidence="9">
    <location>
        <begin position="355"/>
        <end position="376"/>
    </location>
</feature>
<dbReference type="Gene3D" id="3.30.70.3220">
    <property type="match status" value="1"/>
</dbReference>
<keyword evidence="7 9" id="KW-0811">Translocation</keyword>
<reference evidence="14" key="1">
    <citation type="submission" date="2019-06" db="EMBL/GenBank/DDBJ databases">
        <title>Gordonia isolated from sludge of a wastewater treatment plant.</title>
        <authorList>
            <person name="Tamura T."/>
            <person name="Aoyama K."/>
            <person name="Kang Y."/>
            <person name="Saito S."/>
            <person name="Akiyama N."/>
            <person name="Yazawa K."/>
            <person name="Gonoi T."/>
            <person name="Mikami Y."/>
        </authorList>
    </citation>
    <scope>NUCLEOTIDE SEQUENCE [LARGE SCALE GENOMIC DNA]</scope>
    <source>
        <strain evidence="14">NBRC 107697</strain>
    </source>
</reference>
<evidence type="ECO:0000256" key="6">
    <source>
        <dbReference type="ARBA" id="ARBA00022989"/>
    </source>
</evidence>
<keyword evidence="2 9" id="KW-0813">Transport</keyword>
<dbReference type="NCBIfam" id="TIGR01129">
    <property type="entry name" value="secD"/>
    <property type="match status" value="1"/>
</dbReference>
<dbReference type="InterPro" id="IPR022813">
    <property type="entry name" value="SecD/SecF_arch_bac"/>
</dbReference>
<feature type="transmembrane region" description="Helical" evidence="9">
    <location>
        <begin position="413"/>
        <end position="434"/>
    </location>
</feature>
<evidence type="ECO:0000256" key="4">
    <source>
        <dbReference type="ARBA" id="ARBA00022692"/>
    </source>
</evidence>
<comment type="subcellular location">
    <subcellularLocation>
        <location evidence="1 9">Cell membrane</location>
        <topology evidence="1 9">Multi-pass membrane protein</topology>
    </subcellularLocation>
</comment>
<dbReference type="Gene3D" id="3.30.1360.200">
    <property type="match status" value="1"/>
</dbReference>
<evidence type="ECO:0000259" key="12">
    <source>
        <dbReference type="Pfam" id="PF22599"/>
    </source>
</evidence>
<evidence type="ECO:0000313" key="13">
    <source>
        <dbReference type="EMBL" id="GED97871.1"/>
    </source>
</evidence>
<keyword evidence="4 9" id="KW-0812">Transmembrane</keyword>
<feature type="transmembrane region" description="Helical" evidence="9">
    <location>
        <begin position="487"/>
        <end position="513"/>
    </location>
</feature>
<dbReference type="GO" id="GO:0065002">
    <property type="term" value="P:intracellular protein transmembrane transport"/>
    <property type="evidence" value="ECO:0007669"/>
    <property type="project" value="UniProtKB-UniRule"/>
</dbReference>
<protein>
    <recommendedName>
        <fullName evidence="9">Protein translocase subunit SecD</fullName>
    </recommendedName>
</protein>
<dbReference type="OrthoDB" id="5240379at2"/>
<dbReference type="SUPFAM" id="SSF82866">
    <property type="entry name" value="Multidrug efflux transporter AcrB transmembrane domain"/>
    <property type="match status" value="1"/>
</dbReference>
<evidence type="ECO:0000256" key="7">
    <source>
        <dbReference type="ARBA" id="ARBA00023010"/>
    </source>
</evidence>
<dbReference type="EMBL" id="BJOU01000001">
    <property type="protein sequence ID" value="GED97871.1"/>
    <property type="molecule type" value="Genomic_DNA"/>
</dbReference>
<evidence type="ECO:0000256" key="1">
    <source>
        <dbReference type="ARBA" id="ARBA00004651"/>
    </source>
</evidence>
<evidence type="ECO:0000256" key="9">
    <source>
        <dbReference type="HAMAP-Rule" id="MF_01463"/>
    </source>
</evidence>
<dbReference type="AlphaFoldDB" id="A0A7I9UYH8"/>
<keyword evidence="3 9" id="KW-1003">Cell membrane</keyword>
<keyword evidence="14" id="KW-1185">Reference proteome</keyword>
<comment type="similarity">
    <text evidence="9">Belongs to the SecD/SecF family. SecD subfamily.</text>
</comment>
<feature type="transmembrane region" description="Helical" evidence="9">
    <location>
        <begin position="20"/>
        <end position="39"/>
    </location>
</feature>
<comment type="function">
    <text evidence="9">Part of the Sec protein translocase complex. Interacts with the SecYEG preprotein conducting channel. SecDF uses the proton motive force (PMF) to complete protein translocation after the ATP-dependent function of SecA.</text>
</comment>
<feature type="region of interest" description="Disordered" evidence="10">
    <location>
        <begin position="136"/>
        <end position="192"/>
    </location>
</feature>
<evidence type="ECO:0000256" key="10">
    <source>
        <dbReference type="SAM" id="MobiDB-lite"/>
    </source>
</evidence>
<dbReference type="PANTHER" id="PTHR30081">
    <property type="entry name" value="PROTEIN-EXPORT MEMBRANE PROTEIN SEC"/>
    <property type="match status" value="1"/>
</dbReference>
<feature type="transmembrane region" description="Helical" evidence="9">
    <location>
        <begin position="462"/>
        <end position="481"/>
    </location>
</feature>
<dbReference type="InterPro" id="IPR048634">
    <property type="entry name" value="SecD_SecF_C"/>
</dbReference>
<accession>A0A7I9UYH8</accession>
<keyword evidence="5 9" id="KW-0653">Protein transport</keyword>
<dbReference type="Pfam" id="PF07549">
    <property type="entry name" value="Sec_GG"/>
    <property type="match status" value="1"/>
</dbReference>
<evidence type="ECO:0000256" key="5">
    <source>
        <dbReference type="ARBA" id="ARBA00022927"/>
    </source>
</evidence>
<evidence type="ECO:0000256" key="8">
    <source>
        <dbReference type="ARBA" id="ARBA00023136"/>
    </source>
</evidence>
<dbReference type="HAMAP" id="MF_01463_B">
    <property type="entry name" value="SecD_B"/>
    <property type="match status" value="1"/>
</dbReference>
<keyword evidence="6 9" id="KW-1133">Transmembrane helix</keyword>
<dbReference type="InterPro" id="IPR055344">
    <property type="entry name" value="SecD_SecF_C_bact"/>
</dbReference>
<proteinExistence type="inferred from homology"/>
<dbReference type="Pfam" id="PF22599">
    <property type="entry name" value="SecDF_P1_head"/>
    <property type="match status" value="1"/>
</dbReference>
<dbReference type="Pfam" id="PF02355">
    <property type="entry name" value="SecD_SecF_C"/>
    <property type="match status" value="1"/>
</dbReference>
<feature type="compositionally biased region" description="Basic and acidic residues" evidence="10">
    <location>
        <begin position="144"/>
        <end position="167"/>
    </location>
</feature>
<dbReference type="NCBIfam" id="TIGR00916">
    <property type="entry name" value="2A0604s01"/>
    <property type="match status" value="1"/>
</dbReference>